<dbReference type="GO" id="GO:0002128">
    <property type="term" value="P:tRNA nucleoside ribose methylation"/>
    <property type="evidence" value="ECO:0007669"/>
    <property type="project" value="UniProtKB-UniRule"/>
</dbReference>
<evidence type="ECO:0000256" key="7">
    <source>
        <dbReference type="ARBA" id="ARBA00022694"/>
    </source>
</evidence>
<feature type="binding site" evidence="9">
    <location>
        <position position="90"/>
    </location>
    <ligand>
        <name>S-adenosyl-L-methionine</name>
        <dbReference type="ChEBI" id="CHEBI:59789"/>
    </ligand>
</feature>
<protein>
    <recommendedName>
        <fullName evidence="9">Putative tRNA (cytidine(32)/guanosine(34)-2'-O)-methyltransferase</fullName>
        <ecNumber evidence="9">2.1.1.205</ecNumber>
    </recommendedName>
    <alternativeName>
        <fullName evidence="9">2'-O-ribose RNA methyltransferase TRM7 homolog</fullName>
    </alternativeName>
</protein>
<feature type="binding site" evidence="9">
    <location>
        <position position="56"/>
    </location>
    <ligand>
        <name>S-adenosyl-L-methionine</name>
        <dbReference type="ChEBI" id="CHEBI:59789"/>
    </ligand>
</feature>
<name>A0A0K2U7Q1_LEPSM</name>
<dbReference type="GO" id="GO:0005634">
    <property type="term" value="C:nucleus"/>
    <property type="evidence" value="ECO:0007669"/>
    <property type="project" value="UniProtKB-SubCell"/>
</dbReference>
<dbReference type="RefSeq" id="XP_040571592.1">
    <property type="nucleotide sequence ID" value="XM_040715658.2"/>
</dbReference>
<dbReference type="GeneID" id="121120781"/>
<comment type="function">
    <text evidence="9">Methylates the 2'-O-ribose of nucleotides at positions 32 and 34 of the tRNA anticodon loop of substrate tRNAs.</text>
</comment>
<feature type="binding site" evidence="9">
    <location>
        <position position="115"/>
    </location>
    <ligand>
        <name>S-adenosyl-L-methionine</name>
        <dbReference type="ChEBI" id="CHEBI:59789"/>
    </ligand>
</feature>
<comment type="subcellular location">
    <subcellularLocation>
        <location evidence="2 9">Cytoplasm</location>
    </subcellularLocation>
    <subcellularLocation>
        <location evidence="1">Nucleus</location>
    </subcellularLocation>
</comment>
<dbReference type="Gene3D" id="3.40.50.150">
    <property type="entry name" value="Vaccinia Virus protein VP39"/>
    <property type="match status" value="1"/>
</dbReference>
<dbReference type="PANTHER" id="PTHR10920">
    <property type="entry name" value="RIBOSOMAL RNA METHYLTRANSFERASE"/>
    <property type="match status" value="1"/>
</dbReference>
<evidence type="ECO:0000256" key="5">
    <source>
        <dbReference type="ARBA" id="ARBA00022679"/>
    </source>
</evidence>
<evidence type="ECO:0000256" key="10">
    <source>
        <dbReference type="SAM" id="MobiDB-lite"/>
    </source>
</evidence>
<dbReference type="EMBL" id="HACA01016370">
    <property type="protein sequence ID" value="CDW33731.1"/>
    <property type="molecule type" value="Transcribed_RNA"/>
</dbReference>
<evidence type="ECO:0000256" key="1">
    <source>
        <dbReference type="ARBA" id="ARBA00004123"/>
    </source>
</evidence>
<evidence type="ECO:0000256" key="9">
    <source>
        <dbReference type="HAMAP-Rule" id="MF_03162"/>
    </source>
</evidence>
<feature type="region of interest" description="Disordered" evidence="10">
    <location>
        <begin position="255"/>
        <end position="297"/>
    </location>
</feature>
<organism evidence="12">
    <name type="scientific">Lepeophtheirus salmonis</name>
    <name type="common">Salmon louse</name>
    <name type="synonym">Caligus salmonis</name>
    <dbReference type="NCBI Taxonomy" id="72036"/>
    <lineage>
        <taxon>Eukaryota</taxon>
        <taxon>Metazoa</taxon>
        <taxon>Ecdysozoa</taxon>
        <taxon>Arthropoda</taxon>
        <taxon>Crustacea</taxon>
        <taxon>Multicrustacea</taxon>
        <taxon>Hexanauplia</taxon>
        <taxon>Copepoda</taxon>
        <taxon>Siphonostomatoida</taxon>
        <taxon>Caligidae</taxon>
        <taxon>Lepeophtheirus</taxon>
    </lineage>
</organism>
<dbReference type="InterPro" id="IPR029063">
    <property type="entry name" value="SAM-dependent_MTases_sf"/>
</dbReference>
<keyword evidence="3 9" id="KW-0963">Cytoplasm</keyword>
<dbReference type="OrthoDB" id="289250at2759"/>
<evidence type="ECO:0000256" key="2">
    <source>
        <dbReference type="ARBA" id="ARBA00004496"/>
    </source>
</evidence>
<dbReference type="EC" id="2.1.1.205" evidence="9"/>
<dbReference type="AlphaFoldDB" id="A0A0K2U7Q1"/>
<comment type="similarity">
    <text evidence="9">Belongs to the class I-like SAM-binding methyltransferase superfamily. RNA methyltransferase RlmE family. TRM7 subfamily.</text>
</comment>
<sequence length="297" mass="32729">MGRSSKDKRDIYYRLAKEEGWRARSAFKLIQINDEFNLINSDVQNVVDLCAAPGSWSQVLAKKITGKSVIVAVDLQAMAPIPGVITLQGDITKLSTAEKIISYFDGSLAELVVCDGAPDVTGLHDIDEYIQGHLLLAALNITTHILKPGGSFVAKIFRGKDVSTIYSQLRLFFDSVYVAKPPSSRNSSKESFVVCQNYNPPPGFVPCMINPFSNSLTLDFNKDASDVNRIIIPFIACGDLSGYDADKSYSLEESYSYKSPVQPPINPPYKSALAKRRNKADEEIGDKMEDMNLRDAS</sequence>
<evidence type="ECO:0000259" key="11">
    <source>
        <dbReference type="Pfam" id="PF01728"/>
    </source>
</evidence>
<dbReference type="InterPro" id="IPR050082">
    <property type="entry name" value="RNA_methyltr_RlmE"/>
</dbReference>
<evidence type="ECO:0000256" key="8">
    <source>
        <dbReference type="ARBA" id="ARBA00048902"/>
    </source>
</evidence>
<evidence type="ECO:0000313" key="12">
    <source>
        <dbReference type="EMBL" id="CDW33731.1"/>
    </source>
</evidence>
<dbReference type="GO" id="GO:0005737">
    <property type="term" value="C:cytoplasm"/>
    <property type="evidence" value="ECO:0007669"/>
    <property type="project" value="UniProtKB-SubCell"/>
</dbReference>
<feature type="compositionally biased region" description="Basic and acidic residues" evidence="10">
    <location>
        <begin position="279"/>
        <end position="297"/>
    </location>
</feature>
<dbReference type="GO" id="GO:0002181">
    <property type="term" value="P:cytoplasmic translation"/>
    <property type="evidence" value="ECO:0007669"/>
    <property type="project" value="UniProtKB-UniRule"/>
</dbReference>
<dbReference type="Pfam" id="PF01728">
    <property type="entry name" value="FtsJ"/>
    <property type="match status" value="1"/>
</dbReference>
<dbReference type="GO" id="GO:0106340">
    <property type="term" value="F:tRNA (guanosine(34)-2'-O)-methyltransferase activity"/>
    <property type="evidence" value="ECO:0007669"/>
    <property type="project" value="UniProtKB-ARBA"/>
</dbReference>
<keyword evidence="4 9" id="KW-0489">Methyltransferase</keyword>
<dbReference type="InterPro" id="IPR015507">
    <property type="entry name" value="rRNA-MeTfrase_E"/>
</dbReference>
<keyword evidence="5 9" id="KW-0808">Transferase</keyword>
<feature type="binding site" evidence="9">
    <location>
        <position position="74"/>
    </location>
    <ligand>
        <name>S-adenosyl-L-methionine</name>
        <dbReference type="ChEBI" id="CHEBI:59789"/>
    </ligand>
</feature>
<feature type="domain" description="Ribosomal RNA methyltransferase FtsJ" evidence="11">
    <location>
        <begin position="21"/>
        <end position="198"/>
    </location>
</feature>
<dbReference type="HAMAP" id="MF_03162">
    <property type="entry name" value="RNA_methyltr_E_TRM7"/>
    <property type="match status" value="1"/>
</dbReference>
<dbReference type="OMA" id="FIVCLNF"/>
<proteinExistence type="inferred from homology"/>
<feature type="active site" description="Proton acceptor" evidence="9">
    <location>
        <position position="155"/>
    </location>
</feature>
<dbReference type="PANTHER" id="PTHR10920:SF12">
    <property type="entry name" value="TRNA (CYTIDINE(32)_GUANOSINE(34)-2'-O)-METHYLTRANSFERASE-RELATED"/>
    <property type="match status" value="1"/>
</dbReference>
<accession>A0A0K2U7Q1</accession>
<comment type="catalytic activity">
    <reaction evidence="8 9">
        <text>cytidine(32)/guanosine(34) in tRNA + 2 S-adenosyl-L-methionine = 2'-O-methylcytidine(32)/2'-O-methylguanosine(34) in tRNA + 2 S-adenosyl-L-homocysteine + 2 H(+)</text>
        <dbReference type="Rhea" id="RHEA:42396"/>
        <dbReference type="Rhea" id="RHEA-COMP:10246"/>
        <dbReference type="Rhea" id="RHEA-COMP:10247"/>
        <dbReference type="ChEBI" id="CHEBI:15378"/>
        <dbReference type="ChEBI" id="CHEBI:57856"/>
        <dbReference type="ChEBI" id="CHEBI:59789"/>
        <dbReference type="ChEBI" id="CHEBI:74269"/>
        <dbReference type="ChEBI" id="CHEBI:74445"/>
        <dbReference type="ChEBI" id="CHEBI:74495"/>
        <dbReference type="ChEBI" id="CHEBI:82748"/>
        <dbReference type="EC" id="2.1.1.205"/>
    </reaction>
</comment>
<dbReference type="InterPro" id="IPR028590">
    <property type="entry name" value="RNA_methyltr_E_TRM7"/>
</dbReference>
<reference evidence="12" key="1">
    <citation type="submission" date="2014-05" db="EMBL/GenBank/DDBJ databases">
        <authorList>
            <person name="Chronopoulou M."/>
        </authorList>
    </citation>
    <scope>NUCLEOTIDE SEQUENCE</scope>
    <source>
        <tissue evidence="12">Whole organism</tissue>
    </source>
</reference>
<dbReference type="FunFam" id="3.40.50.150:FF:000040">
    <property type="entry name" value="Putative ribosomal RNA methyltransferase 1"/>
    <property type="match status" value="1"/>
</dbReference>
<feature type="binding site" evidence="9">
    <location>
        <position position="54"/>
    </location>
    <ligand>
        <name>S-adenosyl-L-methionine</name>
        <dbReference type="ChEBI" id="CHEBI:59789"/>
    </ligand>
</feature>
<evidence type="ECO:0000256" key="3">
    <source>
        <dbReference type="ARBA" id="ARBA00022490"/>
    </source>
</evidence>
<evidence type="ECO:0000256" key="6">
    <source>
        <dbReference type="ARBA" id="ARBA00022691"/>
    </source>
</evidence>
<dbReference type="SUPFAM" id="SSF53335">
    <property type="entry name" value="S-adenosyl-L-methionine-dependent methyltransferases"/>
    <property type="match status" value="1"/>
</dbReference>
<keyword evidence="6 9" id="KW-0949">S-adenosyl-L-methionine</keyword>
<evidence type="ECO:0000256" key="4">
    <source>
        <dbReference type="ARBA" id="ARBA00022603"/>
    </source>
</evidence>
<keyword evidence="7 9" id="KW-0819">tRNA processing</keyword>
<dbReference type="InterPro" id="IPR002877">
    <property type="entry name" value="RNA_MeTrfase_FtsJ_dom"/>
</dbReference>
<dbReference type="KEGG" id="lsm:121120781"/>
<dbReference type="HAMAP" id="MF_01547">
    <property type="entry name" value="RNA_methyltr_E"/>
    <property type="match status" value="1"/>
</dbReference>